<feature type="domain" description="AB hydrolase-1" evidence="2">
    <location>
        <begin position="110"/>
        <end position="207"/>
    </location>
</feature>
<keyword evidence="4" id="KW-1185">Reference proteome</keyword>
<dbReference type="PANTHER" id="PTHR37946:SF1">
    <property type="entry name" value="SLL1969 PROTEIN"/>
    <property type="match status" value="1"/>
</dbReference>
<keyword evidence="1" id="KW-0472">Membrane</keyword>
<dbReference type="Proteomes" id="UP000072741">
    <property type="component" value="Unassembled WGS sequence"/>
</dbReference>
<reference evidence="3 4" key="1">
    <citation type="journal article" date="2016" name="Front. Microbiol.">
        <title>Genomic Resource of Rice Seed Associated Bacteria.</title>
        <authorList>
            <person name="Midha S."/>
            <person name="Bansal K."/>
            <person name="Sharma S."/>
            <person name="Kumar N."/>
            <person name="Patil P.P."/>
            <person name="Chaudhry V."/>
            <person name="Patil P.B."/>
        </authorList>
    </citation>
    <scope>NUCLEOTIDE SEQUENCE [LARGE SCALE GENOMIC DNA]</scope>
    <source>
        <strain evidence="3 4">NS331</strain>
    </source>
</reference>
<proteinExistence type="predicted"/>
<gene>
    <name evidence="3" type="ORF">NS331_14980</name>
</gene>
<dbReference type="PANTHER" id="PTHR37946">
    <property type="entry name" value="SLL1969 PROTEIN"/>
    <property type="match status" value="1"/>
</dbReference>
<accession>A0A147GRQ4</accession>
<dbReference type="InterPro" id="IPR000073">
    <property type="entry name" value="AB_hydrolase_1"/>
</dbReference>
<comment type="caution">
    <text evidence="3">The sequence shown here is derived from an EMBL/GenBank/DDBJ whole genome shotgun (WGS) entry which is preliminary data.</text>
</comment>
<keyword evidence="1" id="KW-1133">Transmembrane helix</keyword>
<dbReference type="SUPFAM" id="SSF53474">
    <property type="entry name" value="alpha/beta-Hydrolases"/>
    <property type="match status" value="1"/>
</dbReference>
<organism evidence="3 4">
    <name type="scientific">Pseudacidovorax intermedius</name>
    <dbReference type="NCBI Taxonomy" id="433924"/>
    <lineage>
        <taxon>Bacteria</taxon>
        <taxon>Pseudomonadati</taxon>
        <taxon>Pseudomonadota</taxon>
        <taxon>Betaproteobacteria</taxon>
        <taxon>Burkholderiales</taxon>
        <taxon>Comamonadaceae</taxon>
        <taxon>Pseudacidovorax</taxon>
    </lineage>
</organism>
<dbReference type="Gene3D" id="3.40.50.1820">
    <property type="entry name" value="alpha/beta hydrolase"/>
    <property type="match status" value="1"/>
</dbReference>
<feature type="transmembrane region" description="Helical" evidence="1">
    <location>
        <begin position="34"/>
        <end position="55"/>
    </location>
</feature>
<protein>
    <recommendedName>
        <fullName evidence="2">AB hydrolase-1 domain-containing protein</fullName>
    </recommendedName>
</protein>
<dbReference type="Pfam" id="PF00561">
    <property type="entry name" value="Abhydrolase_1"/>
    <property type="match status" value="1"/>
</dbReference>
<dbReference type="AlphaFoldDB" id="A0A147GRQ4"/>
<dbReference type="OrthoDB" id="275181at2"/>
<name>A0A147GRQ4_9BURK</name>
<sequence length="297" mass="32570">MIARWQRLFVAAWCVAALGWTAFAWGRPWPWMAAGWLLLLGSHATVLGLEFLAAARVGRQGPSPHPTGRQWWRAWLAECGWSPRMWAWRQPFRSRRFPDNFPAADGRRGMVLVHGFAGNRGFWLPWLKALRADGRCFAAVDLEPPLGGIDGFVATVDAAVRRVHAATGRPPLVVAHSMGGLVVRAWWCRSGGQVPVHRIVTLATPHAGTWMARIGRAASSPEMRIGSAWLQALDAAQACVPPVRFTCWYSNCDNMVFPAATATLPGADNRAAHGLAHVELAFAPQVVRHTLALLDAD</sequence>
<evidence type="ECO:0000256" key="1">
    <source>
        <dbReference type="SAM" id="Phobius"/>
    </source>
</evidence>
<evidence type="ECO:0000313" key="4">
    <source>
        <dbReference type="Proteomes" id="UP000072741"/>
    </source>
</evidence>
<evidence type="ECO:0000259" key="2">
    <source>
        <dbReference type="Pfam" id="PF00561"/>
    </source>
</evidence>
<keyword evidence="1" id="KW-0812">Transmembrane</keyword>
<evidence type="ECO:0000313" key="3">
    <source>
        <dbReference type="EMBL" id="KTT19207.1"/>
    </source>
</evidence>
<dbReference type="InterPro" id="IPR029058">
    <property type="entry name" value="AB_hydrolase_fold"/>
</dbReference>
<dbReference type="EMBL" id="LDSL01000095">
    <property type="protein sequence ID" value="KTT19207.1"/>
    <property type="molecule type" value="Genomic_DNA"/>
</dbReference>